<gene>
    <name evidence="1" type="ORF">AB0C36_08920</name>
</gene>
<protein>
    <submittedName>
        <fullName evidence="1">Uncharacterized protein</fullName>
    </submittedName>
</protein>
<name>A0ABV3DCY5_9ACTN</name>
<dbReference type="EMBL" id="JBEZFP010000016">
    <property type="protein sequence ID" value="MEU8133615.1"/>
    <property type="molecule type" value="Genomic_DNA"/>
</dbReference>
<proteinExistence type="predicted"/>
<dbReference type="RefSeq" id="WP_358351392.1">
    <property type="nucleotide sequence ID" value="NZ_JBEZFP010000016.1"/>
</dbReference>
<evidence type="ECO:0000313" key="2">
    <source>
        <dbReference type="Proteomes" id="UP001551482"/>
    </source>
</evidence>
<evidence type="ECO:0000313" key="1">
    <source>
        <dbReference type="EMBL" id="MEU8133615.1"/>
    </source>
</evidence>
<keyword evidence="2" id="KW-1185">Reference proteome</keyword>
<dbReference type="Proteomes" id="UP001551482">
    <property type="component" value="Unassembled WGS sequence"/>
</dbReference>
<organism evidence="1 2">
    <name type="scientific">Streptodolium elevatio</name>
    <dbReference type="NCBI Taxonomy" id="3157996"/>
    <lineage>
        <taxon>Bacteria</taxon>
        <taxon>Bacillati</taxon>
        <taxon>Actinomycetota</taxon>
        <taxon>Actinomycetes</taxon>
        <taxon>Kitasatosporales</taxon>
        <taxon>Streptomycetaceae</taxon>
        <taxon>Streptodolium</taxon>
    </lineage>
</organism>
<reference evidence="1 2" key="1">
    <citation type="submission" date="2024-06" db="EMBL/GenBank/DDBJ databases">
        <title>The Natural Products Discovery Center: Release of the First 8490 Sequenced Strains for Exploring Actinobacteria Biosynthetic Diversity.</title>
        <authorList>
            <person name="Kalkreuter E."/>
            <person name="Kautsar S.A."/>
            <person name="Yang D."/>
            <person name="Bader C.D."/>
            <person name="Teijaro C.N."/>
            <person name="Fluegel L."/>
            <person name="Davis C.M."/>
            <person name="Simpson J.R."/>
            <person name="Lauterbach L."/>
            <person name="Steele A.D."/>
            <person name="Gui C."/>
            <person name="Meng S."/>
            <person name="Li G."/>
            <person name="Viehrig K."/>
            <person name="Ye F."/>
            <person name="Su P."/>
            <person name="Kiefer A.F."/>
            <person name="Nichols A."/>
            <person name="Cepeda A.J."/>
            <person name="Yan W."/>
            <person name="Fan B."/>
            <person name="Jiang Y."/>
            <person name="Adhikari A."/>
            <person name="Zheng C.-J."/>
            <person name="Schuster L."/>
            <person name="Cowan T.M."/>
            <person name="Smanski M.J."/>
            <person name="Chevrette M.G."/>
            <person name="De Carvalho L.P.S."/>
            <person name="Shen B."/>
        </authorList>
    </citation>
    <scope>NUCLEOTIDE SEQUENCE [LARGE SCALE GENOMIC DNA]</scope>
    <source>
        <strain evidence="1 2">NPDC048946</strain>
    </source>
</reference>
<sequence length="96" mass="10178">MVVGRAARRAERAAKAEAAMGADAASAALDLLELVEFAWHDCYAEITPHEDVIDDILVCAGGDLARMISSARLAVEDSRDLRMAADARRAAEGPPV</sequence>
<accession>A0ABV3DCY5</accession>
<comment type="caution">
    <text evidence="1">The sequence shown here is derived from an EMBL/GenBank/DDBJ whole genome shotgun (WGS) entry which is preliminary data.</text>
</comment>